<dbReference type="EMBL" id="BGZK01000131">
    <property type="protein sequence ID" value="GBP21669.1"/>
    <property type="molecule type" value="Genomic_DNA"/>
</dbReference>
<comment type="subcellular location">
    <subcellularLocation>
        <location evidence="1">Membrane</location>
        <topology evidence="1">Single-pass membrane protein</topology>
    </subcellularLocation>
</comment>
<feature type="compositionally biased region" description="Polar residues" evidence="3">
    <location>
        <begin position="1"/>
        <end position="21"/>
    </location>
</feature>
<dbReference type="GO" id="GO:0007169">
    <property type="term" value="P:cell surface receptor protein tyrosine kinase signaling pathway"/>
    <property type="evidence" value="ECO:0007669"/>
    <property type="project" value="TreeGrafter"/>
</dbReference>
<evidence type="ECO:0000313" key="5">
    <source>
        <dbReference type="EMBL" id="GBP21669.1"/>
    </source>
</evidence>
<dbReference type="PANTHER" id="PTHR24416">
    <property type="entry name" value="TYROSINE-PROTEIN KINASE RECEPTOR"/>
    <property type="match status" value="1"/>
</dbReference>
<evidence type="ECO:0000256" key="1">
    <source>
        <dbReference type="ARBA" id="ARBA00004167"/>
    </source>
</evidence>
<accession>A0A4C1U5T3</accession>
<evidence type="ECO:0000256" key="2">
    <source>
        <dbReference type="PROSITE-ProRule" id="PRU10141"/>
    </source>
</evidence>
<evidence type="ECO:0000259" key="4">
    <source>
        <dbReference type="PROSITE" id="PS50011"/>
    </source>
</evidence>
<proteinExistence type="predicted"/>
<dbReference type="AlphaFoldDB" id="A0A4C1U5T3"/>
<dbReference type="InterPro" id="IPR001245">
    <property type="entry name" value="Ser-Thr/Tyr_kinase_cat_dom"/>
</dbReference>
<feature type="region of interest" description="Disordered" evidence="3">
    <location>
        <begin position="1"/>
        <end position="32"/>
    </location>
</feature>
<feature type="domain" description="Protein kinase" evidence="4">
    <location>
        <begin position="43"/>
        <end position="145"/>
    </location>
</feature>
<dbReference type="PROSITE" id="PS50011">
    <property type="entry name" value="PROTEIN_KINASE_DOM"/>
    <property type="match status" value="1"/>
</dbReference>
<dbReference type="GO" id="GO:0004714">
    <property type="term" value="F:transmembrane receptor protein tyrosine kinase activity"/>
    <property type="evidence" value="ECO:0007669"/>
    <property type="project" value="TreeGrafter"/>
</dbReference>
<feature type="binding site" evidence="2">
    <location>
        <position position="75"/>
    </location>
    <ligand>
        <name>ATP</name>
        <dbReference type="ChEBI" id="CHEBI:30616"/>
    </ligand>
</feature>
<dbReference type="GO" id="GO:0005886">
    <property type="term" value="C:plasma membrane"/>
    <property type="evidence" value="ECO:0007669"/>
    <property type="project" value="TreeGrafter"/>
</dbReference>
<protein>
    <submittedName>
        <fullName evidence="5">Fibroblast growth factor receptor homolog 2</fullName>
    </submittedName>
</protein>
<dbReference type="Pfam" id="PF07714">
    <property type="entry name" value="PK_Tyr_Ser-Thr"/>
    <property type="match status" value="1"/>
</dbReference>
<keyword evidence="5" id="KW-0675">Receptor</keyword>
<dbReference type="OrthoDB" id="4062651at2759"/>
<organism evidence="5 6">
    <name type="scientific">Eumeta variegata</name>
    <name type="common">Bagworm moth</name>
    <name type="synonym">Eumeta japonica</name>
    <dbReference type="NCBI Taxonomy" id="151549"/>
    <lineage>
        <taxon>Eukaryota</taxon>
        <taxon>Metazoa</taxon>
        <taxon>Ecdysozoa</taxon>
        <taxon>Arthropoda</taxon>
        <taxon>Hexapoda</taxon>
        <taxon>Insecta</taxon>
        <taxon>Pterygota</taxon>
        <taxon>Neoptera</taxon>
        <taxon>Endopterygota</taxon>
        <taxon>Lepidoptera</taxon>
        <taxon>Glossata</taxon>
        <taxon>Ditrysia</taxon>
        <taxon>Tineoidea</taxon>
        <taxon>Psychidae</taxon>
        <taxon>Oiketicinae</taxon>
        <taxon>Eumeta</taxon>
    </lineage>
</organism>
<gene>
    <name evidence="5" type="primary">btl</name>
    <name evidence="5" type="ORF">EVAR_16216_1</name>
</gene>
<keyword evidence="2" id="KW-0547">Nucleotide-binding</keyword>
<dbReference type="GO" id="GO:0043235">
    <property type="term" value="C:receptor complex"/>
    <property type="evidence" value="ECO:0007669"/>
    <property type="project" value="TreeGrafter"/>
</dbReference>
<dbReference type="Gene3D" id="3.30.200.20">
    <property type="entry name" value="Phosphorylase Kinase, domain 1"/>
    <property type="match status" value="1"/>
</dbReference>
<dbReference type="GO" id="GO:0005524">
    <property type="term" value="F:ATP binding"/>
    <property type="evidence" value="ECO:0007669"/>
    <property type="project" value="UniProtKB-UniRule"/>
</dbReference>
<dbReference type="InterPro" id="IPR000719">
    <property type="entry name" value="Prot_kinase_dom"/>
</dbReference>
<evidence type="ECO:0000256" key="3">
    <source>
        <dbReference type="SAM" id="MobiDB-lite"/>
    </source>
</evidence>
<dbReference type="Proteomes" id="UP000299102">
    <property type="component" value="Unassembled WGS sequence"/>
</dbReference>
<dbReference type="STRING" id="151549.A0A4C1U5T3"/>
<keyword evidence="2" id="KW-0067">ATP-binding</keyword>
<evidence type="ECO:0000313" key="6">
    <source>
        <dbReference type="Proteomes" id="UP000299102"/>
    </source>
</evidence>
<dbReference type="InterPro" id="IPR011009">
    <property type="entry name" value="Kinase-like_dom_sf"/>
</dbReference>
<dbReference type="InterPro" id="IPR017441">
    <property type="entry name" value="Protein_kinase_ATP_BS"/>
</dbReference>
<dbReference type="InterPro" id="IPR050122">
    <property type="entry name" value="RTK"/>
</dbReference>
<reference evidence="5 6" key="1">
    <citation type="journal article" date="2019" name="Commun. Biol.">
        <title>The bagworm genome reveals a unique fibroin gene that provides high tensile strength.</title>
        <authorList>
            <person name="Kono N."/>
            <person name="Nakamura H."/>
            <person name="Ohtoshi R."/>
            <person name="Tomita M."/>
            <person name="Numata K."/>
            <person name="Arakawa K."/>
        </authorList>
    </citation>
    <scope>NUCLEOTIDE SEQUENCE [LARGE SCALE GENOMIC DNA]</scope>
</reference>
<keyword evidence="6" id="KW-1185">Reference proteome</keyword>
<name>A0A4C1U5T3_EUMVA</name>
<comment type="caution">
    <text evidence="5">The sequence shown here is derived from an EMBL/GenBank/DDBJ whole genome shotgun (WGS) entry which is preliminary data.</text>
</comment>
<dbReference type="SUPFAM" id="SSF56112">
    <property type="entry name" value="Protein kinase-like (PK-like)"/>
    <property type="match status" value="1"/>
</dbReference>
<sequence length="145" mass="16163">MATTREPSQPARQAQVEQSPLYSHKPHEEENPLDAYEVCPSRVRLGALIGSGAFGRVHAAELLLPGGSEMVVAAKMLNEDALPEEMSDFLREIVMLKRVGTHKHVIRLVACCTQRAPFMALLEHAPRGDLHSLRTARARIEKYQK</sequence>
<dbReference type="PROSITE" id="PS00107">
    <property type="entry name" value="PROTEIN_KINASE_ATP"/>
    <property type="match status" value="1"/>
</dbReference>
<dbReference type="PANTHER" id="PTHR24416:SF611">
    <property type="entry name" value="TYROSINE-PROTEIN KINASE TRANSMEMBRANE RECEPTOR ROR"/>
    <property type="match status" value="1"/>
</dbReference>